<dbReference type="InterPro" id="IPR036890">
    <property type="entry name" value="HATPase_C_sf"/>
</dbReference>
<accession>A0A0M6WQT3</accession>
<evidence type="ECO:0000313" key="3">
    <source>
        <dbReference type="Proteomes" id="UP000049828"/>
    </source>
</evidence>
<feature type="transmembrane region" description="Helical" evidence="1">
    <location>
        <begin position="123"/>
        <end position="154"/>
    </location>
</feature>
<sequence>MWVKKSMKSKYSIYILLHIAIIVMWSFFYKFNLITNDAVEINALSMILLVCFISALYVYIMTSQKKTDIVDSIDYTVPILFCSSMIHRTGIIIFEIAFVLFLLYKARNLLARKRYKEEITVLISYFLGLLFYINRFVLFSSFMIVLGMAVDIFVKYKWINFKYVHILPTSAKKSKYILTLWIPLVVYISYIFDWDSFCLNMIFQVFMLLFEILTMIHIEDRQEFYREISSFFFLTKYINTERENFSRILHDDIVQDIRASYNLLALEQPDIVLSKKVLLNLEDRARKMMNFYSANIFLEYGAYINLENMLNSIQAIYPNKKVQLKIDINEKAEKYLKNKVHLEMLLQISKELINNIFKHSNATYIKYEIKLDENMVLIINCKSDGASAIDYENIFKSKGGVLLLRVLVEANNGKLTYNYSNGILWSSVELEVD</sequence>
<keyword evidence="3" id="KW-1185">Reference proteome</keyword>
<proteinExistence type="predicted"/>
<feature type="transmembrane region" description="Helical" evidence="1">
    <location>
        <begin position="175"/>
        <end position="192"/>
    </location>
</feature>
<name>A0A0M6WQT3_9FIRM</name>
<evidence type="ECO:0000313" key="2">
    <source>
        <dbReference type="EMBL" id="CRL39886.1"/>
    </source>
</evidence>
<dbReference type="Proteomes" id="UP000049828">
    <property type="component" value="Unassembled WGS sequence"/>
</dbReference>
<keyword evidence="1" id="KW-0472">Membrane</keyword>
<dbReference type="AlphaFoldDB" id="A0A0M6WQT3"/>
<keyword evidence="1" id="KW-0812">Transmembrane</keyword>
<organism evidence="2 3">
    <name type="scientific">Roseburia inulinivorans</name>
    <dbReference type="NCBI Taxonomy" id="360807"/>
    <lineage>
        <taxon>Bacteria</taxon>
        <taxon>Bacillati</taxon>
        <taxon>Bacillota</taxon>
        <taxon>Clostridia</taxon>
        <taxon>Lachnospirales</taxon>
        <taxon>Lachnospiraceae</taxon>
        <taxon>Roseburia</taxon>
    </lineage>
</organism>
<feature type="transmembrane region" description="Helical" evidence="1">
    <location>
        <begin position="198"/>
        <end position="218"/>
    </location>
</feature>
<reference evidence="3" key="1">
    <citation type="submission" date="2015-05" db="EMBL/GenBank/DDBJ databases">
        <authorList>
            <consortium name="Pathogen Informatics"/>
        </authorList>
    </citation>
    <scope>NUCLEOTIDE SEQUENCE [LARGE SCALE GENOMIC DNA]</scope>
    <source>
        <strain evidence="3">L1-83</strain>
    </source>
</reference>
<feature type="transmembrane region" description="Helical" evidence="1">
    <location>
        <begin position="12"/>
        <end position="29"/>
    </location>
</feature>
<keyword evidence="1" id="KW-1133">Transmembrane helix</keyword>
<dbReference type="Gene3D" id="3.30.565.10">
    <property type="entry name" value="Histidine kinase-like ATPase, C-terminal domain"/>
    <property type="match status" value="1"/>
</dbReference>
<feature type="transmembrane region" description="Helical" evidence="1">
    <location>
        <begin position="80"/>
        <end position="103"/>
    </location>
</feature>
<evidence type="ECO:0000256" key="1">
    <source>
        <dbReference type="SAM" id="Phobius"/>
    </source>
</evidence>
<gene>
    <name evidence="2" type="ORF">RIL183_04311</name>
</gene>
<dbReference type="EMBL" id="CVRS01000080">
    <property type="protein sequence ID" value="CRL39886.1"/>
    <property type="molecule type" value="Genomic_DNA"/>
</dbReference>
<feature type="transmembrane region" description="Helical" evidence="1">
    <location>
        <begin position="41"/>
        <end position="60"/>
    </location>
</feature>
<protein>
    <submittedName>
        <fullName evidence="2">Uncharacterized protein</fullName>
    </submittedName>
</protein>